<accession>A0AAD9D1F6</accession>
<protein>
    <submittedName>
        <fullName evidence="9">MBOAT, membrane-bound O-acyltransferase family-domain-containing protein</fullName>
    </submittedName>
</protein>
<evidence type="ECO:0000256" key="5">
    <source>
        <dbReference type="ARBA" id="ARBA00023136"/>
    </source>
</evidence>
<feature type="region of interest" description="Disordered" evidence="7">
    <location>
        <begin position="492"/>
        <end position="522"/>
    </location>
</feature>
<evidence type="ECO:0000256" key="1">
    <source>
        <dbReference type="ARBA" id="ARBA00004141"/>
    </source>
</evidence>
<dbReference type="Proteomes" id="UP001182556">
    <property type="component" value="Unassembled WGS sequence"/>
</dbReference>
<dbReference type="GO" id="GO:0047184">
    <property type="term" value="F:1-acylglycerophosphocholine O-acyltransferase activity"/>
    <property type="evidence" value="ECO:0007669"/>
    <property type="project" value="TreeGrafter"/>
</dbReference>
<feature type="transmembrane region" description="Helical" evidence="8">
    <location>
        <begin position="370"/>
        <end position="392"/>
    </location>
</feature>
<keyword evidence="2" id="KW-0808">Transferase</keyword>
<feature type="transmembrane region" description="Helical" evidence="8">
    <location>
        <begin position="464"/>
        <end position="482"/>
    </location>
</feature>
<reference evidence="9" key="1">
    <citation type="submission" date="2023-02" db="EMBL/GenBank/DDBJ databases">
        <title>Identification and recombinant expression of a fungal hydrolase from Papiliotrema laurentii that hydrolyzes apple cutin and clears colloidal polyester polyurethane.</title>
        <authorList>
            <consortium name="DOE Joint Genome Institute"/>
            <person name="Roman V.A."/>
            <person name="Bojanowski C."/>
            <person name="Crable B.R."/>
            <person name="Wagner D.N."/>
            <person name="Hung C.S."/>
            <person name="Nadeau L.J."/>
            <person name="Schratz L."/>
            <person name="Haridas S."/>
            <person name="Pangilinan J."/>
            <person name="Lipzen A."/>
            <person name="Na H."/>
            <person name="Yan M."/>
            <person name="Ng V."/>
            <person name="Grigoriev I.V."/>
            <person name="Spatafora J.W."/>
            <person name="Barlow D."/>
            <person name="Biffinger J."/>
            <person name="Kelley-Loughnane N."/>
            <person name="Varaljay V.A."/>
            <person name="Crookes-Goodson W.J."/>
        </authorList>
    </citation>
    <scope>NUCLEOTIDE SEQUENCE</scope>
    <source>
        <strain evidence="9">5307AH</strain>
    </source>
</reference>
<dbReference type="GO" id="GO:0003841">
    <property type="term" value="F:1-acylglycerol-3-phosphate O-acyltransferase activity"/>
    <property type="evidence" value="ECO:0007669"/>
    <property type="project" value="TreeGrafter"/>
</dbReference>
<keyword evidence="4 8" id="KW-1133">Transmembrane helix</keyword>
<dbReference type="GO" id="GO:0030258">
    <property type="term" value="P:lipid modification"/>
    <property type="evidence" value="ECO:0007669"/>
    <property type="project" value="TreeGrafter"/>
</dbReference>
<dbReference type="Pfam" id="PF03062">
    <property type="entry name" value="MBOAT"/>
    <property type="match status" value="1"/>
</dbReference>
<keyword evidence="3 8" id="KW-0812">Transmembrane</keyword>
<feature type="transmembrane region" description="Helical" evidence="8">
    <location>
        <begin position="47"/>
        <end position="64"/>
    </location>
</feature>
<dbReference type="InterPro" id="IPR049941">
    <property type="entry name" value="LPLAT_7/PORCN-like"/>
</dbReference>
<dbReference type="GO" id="GO:0005783">
    <property type="term" value="C:endoplasmic reticulum"/>
    <property type="evidence" value="ECO:0007669"/>
    <property type="project" value="TreeGrafter"/>
</dbReference>
<keyword evidence="6" id="KW-0012">Acyltransferase</keyword>
<dbReference type="GO" id="GO:0046474">
    <property type="term" value="P:glycerophospholipid biosynthetic process"/>
    <property type="evidence" value="ECO:0007669"/>
    <property type="project" value="TreeGrafter"/>
</dbReference>
<dbReference type="EMBL" id="JAODAN010000005">
    <property type="protein sequence ID" value="KAK1924288.1"/>
    <property type="molecule type" value="Genomic_DNA"/>
</dbReference>
<feature type="transmembrane region" description="Helical" evidence="8">
    <location>
        <begin position="70"/>
        <end position="87"/>
    </location>
</feature>
<proteinExistence type="predicted"/>
<feature type="transmembrane region" description="Helical" evidence="8">
    <location>
        <begin position="225"/>
        <end position="243"/>
    </location>
</feature>
<evidence type="ECO:0000256" key="2">
    <source>
        <dbReference type="ARBA" id="ARBA00022679"/>
    </source>
</evidence>
<comment type="caution">
    <text evidence="9">The sequence shown here is derived from an EMBL/GenBank/DDBJ whole genome shotgun (WGS) entry which is preliminary data.</text>
</comment>
<name>A0AAD9D1F6_PAPLA</name>
<keyword evidence="10" id="KW-1185">Reference proteome</keyword>
<dbReference type="GO" id="GO:0016020">
    <property type="term" value="C:membrane"/>
    <property type="evidence" value="ECO:0007669"/>
    <property type="project" value="UniProtKB-SubCell"/>
</dbReference>
<dbReference type="PANTHER" id="PTHR13906:SF4">
    <property type="entry name" value="LYSOPHOSPHOLIPID ACYLTRANSFERASE 6"/>
    <property type="match status" value="1"/>
</dbReference>
<keyword evidence="5 8" id="KW-0472">Membrane</keyword>
<dbReference type="AlphaFoldDB" id="A0AAD9D1F6"/>
<feature type="transmembrane region" description="Helical" evidence="8">
    <location>
        <begin position="429"/>
        <end position="452"/>
    </location>
</feature>
<sequence length="568" mass="64235">MFWDPLFEHVAAVSGAPASQVKTITALLLAYPLASIYVRIPPSRPNLAHLYSIAISIFFLVPLLGLGKGLLHLLFSCFGVYAIVITLRGPNMPWVAFIFAMSHLLYNHIINTIYGVPVTEIEITFTQMVFVMNLTTFAWNVHDGRQKAEDLDESQLATRLSHVPSPLPFLGYCFFFPAMLIGPSLDYATYDSLVKGTIYTTPPPGTGTEQAKAAKRRIPYGRKRVAYLHLIIGLAFLGIYAVYGSRGSYTRILGDDWSKWGHLTRFGFIQFAGFVARTKYYAVWSLSEGACILTGVGFNGYDPKTGRTLWNRVRNINIVSIETAESFKVLFDSWNCRTNVWLRDCVYKRLTKKGQKPGSKQSMATFVTSAIWHGIAPGYYLAFVTAGFFTTLGRQFRRYVRPYFLPADNTSASPNSLPKYPYPNAKKRLYDLIGWFVVQINLNYVACAFMLLSFKGCLTAWQRMGYYGHVMIALATAFFRFGGRRLLRKGVKTEPKKDKRDVPNLQVSPPSPPEDETDPKDLRWVKHALDNPSYQDGGEGVHLDEVMMDEWMESPETPSIEKPRPKEW</sequence>
<dbReference type="InterPro" id="IPR004299">
    <property type="entry name" value="MBOAT_fam"/>
</dbReference>
<feature type="compositionally biased region" description="Basic and acidic residues" evidence="7">
    <location>
        <begin position="559"/>
        <end position="568"/>
    </location>
</feature>
<evidence type="ECO:0000313" key="9">
    <source>
        <dbReference type="EMBL" id="KAK1924288.1"/>
    </source>
</evidence>
<evidence type="ECO:0000256" key="8">
    <source>
        <dbReference type="SAM" id="Phobius"/>
    </source>
</evidence>
<gene>
    <name evidence="9" type="ORF">DB88DRAFT_489709</name>
</gene>
<feature type="transmembrane region" description="Helical" evidence="8">
    <location>
        <begin position="20"/>
        <end position="40"/>
    </location>
</feature>
<comment type="subcellular location">
    <subcellularLocation>
        <location evidence="1">Membrane</location>
        <topology evidence="1">Multi-pass membrane protein</topology>
    </subcellularLocation>
</comment>
<organism evidence="9 10">
    <name type="scientific">Papiliotrema laurentii</name>
    <name type="common">Cryptococcus laurentii</name>
    <dbReference type="NCBI Taxonomy" id="5418"/>
    <lineage>
        <taxon>Eukaryota</taxon>
        <taxon>Fungi</taxon>
        <taxon>Dikarya</taxon>
        <taxon>Basidiomycota</taxon>
        <taxon>Agaricomycotina</taxon>
        <taxon>Tremellomycetes</taxon>
        <taxon>Tremellales</taxon>
        <taxon>Rhynchogastremaceae</taxon>
        <taxon>Papiliotrema</taxon>
    </lineage>
</organism>
<evidence type="ECO:0000256" key="6">
    <source>
        <dbReference type="ARBA" id="ARBA00023315"/>
    </source>
</evidence>
<evidence type="ECO:0000256" key="7">
    <source>
        <dbReference type="SAM" id="MobiDB-lite"/>
    </source>
</evidence>
<evidence type="ECO:0000256" key="4">
    <source>
        <dbReference type="ARBA" id="ARBA00022989"/>
    </source>
</evidence>
<dbReference type="PANTHER" id="PTHR13906">
    <property type="entry name" value="PORCUPINE"/>
    <property type="match status" value="1"/>
</dbReference>
<feature type="region of interest" description="Disordered" evidence="7">
    <location>
        <begin position="545"/>
        <end position="568"/>
    </location>
</feature>
<evidence type="ECO:0000313" key="10">
    <source>
        <dbReference type="Proteomes" id="UP001182556"/>
    </source>
</evidence>
<feature type="compositionally biased region" description="Basic and acidic residues" evidence="7">
    <location>
        <begin position="492"/>
        <end position="502"/>
    </location>
</feature>
<evidence type="ECO:0000256" key="3">
    <source>
        <dbReference type="ARBA" id="ARBA00022692"/>
    </source>
</evidence>
<feature type="transmembrane region" description="Helical" evidence="8">
    <location>
        <begin position="94"/>
        <end position="117"/>
    </location>
</feature>